<evidence type="ECO:0000256" key="2">
    <source>
        <dbReference type="SAM" id="MobiDB-lite"/>
    </source>
</evidence>
<dbReference type="SUPFAM" id="SSF52058">
    <property type="entry name" value="L domain-like"/>
    <property type="match status" value="1"/>
</dbReference>
<dbReference type="EMBL" id="LSRX01001707">
    <property type="protein sequence ID" value="OLP77814.1"/>
    <property type="molecule type" value="Genomic_DNA"/>
</dbReference>
<dbReference type="Gene3D" id="3.80.10.10">
    <property type="entry name" value="Ribonuclease Inhibitor"/>
    <property type="match status" value="1"/>
</dbReference>
<feature type="region of interest" description="Disordered" evidence="2">
    <location>
        <begin position="535"/>
        <end position="639"/>
    </location>
</feature>
<feature type="compositionally biased region" description="Polar residues" evidence="2">
    <location>
        <begin position="535"/>
        <end position="546"/>
    </location>
</feature>
<feature type="region of interest" description="Disordered" evidence="2">
    <location>
        <begin position="353"/>
        <end position="384"/>
    </location>
</feature>
<protein>
    <submittedName>
        <fullName evidence="3">Leucine-rich repeat-containing protein 56</fullName>
    </submittedName>
</protein>
<dbReference type="AlphaFoldDB" id="A0A1Q9C4F9"/>
<reference evidence="3 4" key="1">
    <citation type="submission" date="2016-02" db="EMBL/GenBank/DDBJ databases">
        <title>Genome analysis of coral dinoflagellate symbionts highlights evolutionary adaptations to a symbiotic lifestyle.</title>
        <authorList>
            <person name="Aranda M."/>
            <person name="Li Y."/>
            <person name="Liew Y.J."/>
            <person name="Baumgarten S."/>
            <person name="Simakov O."/>
            <person name="Wilson M."/>
            <person name="Piel J."/>
            <person name="Ashoor H."/>
            <person name="Bougouffa S."/>
            <person name="Bajic V.B."/>
            <person name="Ryu T."/>
            <person name="Ravasi T."/>
            <person name="Bayer T."/>
            <person name="Micklem G."/>
            <person name="Kim H."/>
            <person name="Bhak J."/>
            <person name="Lajeunesse T.C."/>
            <person name="Voolstra C.R."/>
        </authorList>
    </citation>
    <scope>NUCLEOTIDE SEQUENCE [LARGE SCALE GENOMIC DNA]</scope>
    <source>
        <strain evidence="3 4">CCMP2467</strain>
    </source>
</reference>
<evidence type="ECO:0000313" key="4">
    <source>
        <dbReference type="Proteomes" id="UP000186817"/>
    </source>
</evidence>
<dbReference type="InterPro" id="IPR040091">
    <property type="entry name" value="LRRC56"/>
</dbReference>
<comment type="caution">
    <text evidence="3">The sequence shown here is derived from an EMBL/GenBank/DDBJ whole genome shotgun (WGS) entry which is preliminary data.</text>
</comment>
<dbReference type="OMA" id="SAACHER"/>
<feature type="compositionally biased region" description="Low complexity" evidence="2">
    <location>
        <begin position="583"/>
        <end position="599"/>
    </location>
</feature>
<proteinExistence type="predicted"/>
<sequence>MPWNGVKEWEGHNEADEHCSGRPGAVIAGAHPHSMGKCWAQAREEMQKRACVEEELQELRAEKSKLQEELRNVAEVAKGSLETSMPARHVGGSSTPSSQSVIADPLVRPELPTEGIVLFAQLDSDEYAAAMATMSVPKLRVDLAQTAELEELQLEPGFSAEFLCHYCETKDLEQVAYLEIQVDSATQSLELLGEHLPKLRQLKLTDPSSVLSLRDLGSGLKHLEVLWMSRCGLQDLGGASALLPSLRELYLSFNDVVDATPLSGCEQLEVLDLEGNAIVDEEDIRALGSCSHLRELNLAGNPVYRTSCKPGALTRERVIELLPNLEVLDDLRTKISSIPRSFECVDSDVEDPFDANFPSRGTEAPASEPEEGRDLGSADEDDQEPQHPLLLAGFADRREEIQGKVPFAGEPDETELILEQLKRARRQLKGHAFTARPAFGGSGPGASGFGVQLPRRTKTAENQEGFRPATASNSRLRFEDMMPADSASDLTCGETLAGNPLRALRQRHPSGASTAREVGMDIRQLLQRYQTYTQPGIARSPSTGADQSPAARAPTPDVRVRTPKSFGSLPEPRTPSGKSPQVSEITPSPSPSPESSQRPTSPPKSPVRPSGSRKGRPPLPRSNGYHATSAGSSEVLELS</sequence>
<dbReference type="InterPro" id="IPR001611">
    <property type="entry name" value="Leu-rich_rpt"/>
</dbReference>
<evidence type="ECO:0000313" key="3">
    <source>
        <dbReference type="EMBL" id="OLP77814.1"/>
    </source>
</evidence>
<name>A0A1Q9C4F9_SYMMI</name>
<dbReference type="Pfam" id="PF13516">
    <property type="entry name" value="LRR_6"/>
    <property type="match status" value="1"/>
</dbReference>
<accession>A0A1Q9C4F9</accession>
<dbReference type="PROSITE" id="PS51450">
    <property type="entry name" value="LRR"/>
    <property type="match status" value="1"/>
</dbReference>
<gene>
    <name evidence="3" type="primary">Lrrc56</name>
    <name evidence="3" type="ORF">AK812_SmicGene42091</name>
</gene>
<dbReference type="PANTHER" id="PTHR22708:SF0">
    <property type="entry name" value="LEUCINE-RICH REPEAT-CONTAINING PROTEIN 56"/>
    <property type="match status" value="1"/>
</dbReference>
<feature type="compositionally biased region" description="Basic and acidic residues" evidence="2">
    <location>
        <begin position="7"/>
        <end position="20"/>
    </location>
</feature>
<dbReference type="OrthoDB" id="676979at2759"/>
<organism evidence="3 4">
    <name type="scientific">Symbiodinium microadriaticum</name>
    <name type="common">Dinoflagellate</name>
    <name type="synonym">Zooxanthella microadriatica</name>
    <dbReference type="NCBI Taxonomy" id="2951"/>
    <lineage>
        <taxon>Eukaryota</taxon>
        <taxon>Sar</taxon>
        <taxon>Alveolata</taxon>
        <taxon>Dinophyceae</taxon>
        <taxon>Suessiales</taxon>
        <taxon>Symbiodiniaceae</taxon>
        <taxon>Symbiodinium</taxon>
    </lineage>
</organism>
<feature type="coiled-coil region" evidence="1">
    <location>
        <begin position="42"/>
        <end position="76"/>
    </location>
</feature>
<dbReference type="PANTHER" id="PTHR22708">
    <property type="entry name" value="LEUCINE-RICH REPEAT-CONTAINING PROTEIN 56"/>
    <property type="match status" value="1"/>
</dbReference>
<evidence type="ECO:0000256" key="1">
    <source>
        <dbReference type="SAM" id="Coils"/>
    </source>
</evidence>
<keyword evidence="1" id="KW-0175">Coiled coil</keyword>
<feature type="region of interest" description="Disordered" evidence="2">
    <location>
        <begin position="1"/>
        <end position="20"/>
    </location>
</feature>
<keyword evidence="4" id="KW-1185">Reference proteome</keyword>
<dbReference type="Proteomes" id="UP000186817">
    <property type="component" value="Unassembled WGS sequence"/>
</dbReference>
<dbReference type="InterPro" id="IPR032675">
    <property type="entry name" value="LRR_dom_sf"/>
</dbReference>